<sequence length="451" mass="50930">MLPLLPRNACRLLPRHLPPSPFHLFRGQSKSQIGILPLPTTVRPKSTISILKPDRESLERVREVPTPVLFLSSQKWTGQADTQRLLDFASRLSKNGYESILLELDPDLDLASVKDSAELMQIFEDDIRKTLKESPNGLPFPPILISSGPEALIAQTYASSNPLTALQLIDPPISNKRLHGDAPRLLPTPLNEFDFEIKFPVRVVWTAQEIQRQAEAAVPWYEVHRIEYEREEEAGESLDRIVWKDLHEGPEDTIRWLEEECGVAADGRDGSSLASDDAELFDEGGEHGDDEVAWSDFTEEDLEGTNQVGLGGSSSSSSTTTEEGSSTRGLPEWFLEGSYSFQPGNKKHPLLLDEKDLSERFIRGSGPGGQAINKLSTNVELIHKPTGLRLTCQETRSRELNREFARRRMSRELERLLKPSGGSVIETKWDKERRKKMNKKKKQKRKLREKV</sequence>
<accession>A0ACD0NZU5</accession>
<reference evidence="1 2" key="1">
    <citation type="journal article" date="2018" name="Mol. Biol. Evol.">
        <title>Broad Genomic Sampling Reveals a Smut Pathogenic Ancestry of the Fungal Clade Ustilaginomycotina.</title>
        <authorList>
            <person name="Kijpornyongpan T."/>
            <person name="Mondo S.J."/>
            <person name="Barry K."/>
            <person name="Sandor L."/>
            <person name="Lee J."/>
            <person name="Lipzen A."/>
            <person name="Pangilinan J."/>
            <person name="LaButti K."/>
            <person name="Hainaut M."/>
            <person name="Henrissat B."/>
            <person name="Grigoriev I.V."/>
            <person name="Spatafora J.W."/>
            <person name="Aime M.C."/>
        </authorList>
    </citation>
    <scope>NUCLEOTIDE SEQUENCE [LARGE SCALE GENOMIC DNA]</scope>
    <source>
        <strain evidence="1 2">SA 807</strain>
    </source>
</reference>
<evidence type="ECO:0000313" key="2">
    <source>
        <dbReference type="Proteomes" id="UP000245626"/>
    </source>
</evidence>
<keyword evidence="2" id="KW-1185">Reference proteome</keyword>
<proteinExistence type="predicted"/>
<dbReference type="EMBL" id="KZ819845">
    <property type="protein sequence ID" value="PWN51413.1"/>
    <property type="molecule type" value="Genomic_DNA"/>
</dbReference>
<evidence type="ECO:0000313" key="1">
    <source>
        <dbReference type="EMBL" id="PWN51413.1"/>
    </source>
</evidence>
<organism evidence="1 2">
    <name type="scientific">Violaceomyces palustris</name>
    <dbReference type="NCBI Taxonomy" id="1673888"/>
    <lineage>
        <taxon>Eukaryota</taxon>
        <taxon>Fungi</taxon>
        <taxon>Dikarya</taxon>
        <taxon>Basidiomycota</taxon>
        <taxon>Ustilaginomycotina</taxon>
        <taxon>Ustilaginomycetes</taxon>
        <taxon>Violaceomycetales</taxon>
        <taxon>Violaceomycetaceae</taxon>
        <taxon>Violaceomyces</taxon>
    </lineage>
</organism>
<gene>
    <name evidence="1" type="ORF">IE53DRAFT_368078</name>
</gene>
<name>A0ACD0NZU5_9BASI</name>
<protein>
    <submittedName>
        <fullName evidence="1">Uncharacterized protein</fullName>
    </submittedName>
</protein>
<dbReference type="Proteomes" id="UP000245626">
    <property type="component" value="Unassembled WGS sequence"/>
</dbReference>